<evidence type="ECO:0000313" key="2">
    <source>
        <dbReference type="EMBL" id="KAL2281519.1"/>
    </source>
</evidence>
<dbReference type="CDD" id="cd22744">
    <property type="entry name" value="OTU"/>
    <property type="match status" value="1"/>
</dbReference>
<feature type="compositionally biased region" description="Polar residues" evidence="1">
    <location>
        <begin position="1"/>
        <end position="21"/>
    </location>
</feature>
<dbReference type="Gene3D" id="3.90.70.80">
    <property type="match status" value="1"/>
</dbReference>
<evidence type="ECO:0000256" key="1">
    <source>
        <dbReference type="SAM" id="MobiDB-lite"/>
    </source>
</evidence>
<evidence type="ECO:0000313" key="3">
    <source>
        <dbReference type="Proteomes" id="UP001600888"/>
    </source>
</evidence>
<gene>
    <name evidence="2" type="ORF">FJTKL_11452</name>
</gene>
<proteinExistence type="predicted"/>
<comment type="caution">
    <text evidence="2">The sequence shown here is derived from an EMBL/GenBank/DDBJ whole genome shotgun (WGS) entry which is preliminary data.</text>
</comment>
<sequence length="433" mass="48860">MAASSGANVQQNPVAPQQGSNHAERLNIWLEDLESIRRERPVVSPTLFMAQKVEVAAPPATGQGAARSAGPEVTVVDDDEEDGPSGQAGSAAALRRFYGQLANQPGDADEMMRYQDLNLGRENKFPSRRNGLGFDMARLRHDKAWADPIRTLQDVQPSWDHGMFMRSPPLGFDEAVSRNWTQDSSPTSLLFGFPMLGNVVLYRTMNYGGARSACFFKALAYLVYGDQSLFQRVQAEHLQHFSDVLEWEDHPRHQLYTVMNQKFYCTTISTDNTSSSLDGEVETIANFFQLLSIPQAWMPLDMLDVTADLYNLFIVVYTINESSTRTHPLVTEVSVKGSYNARHVFLLFNGFHYQPMVPNEFLASEFTFPRVTYENVKGLPWSRDTDQGKSSVDLRWRTTWGAYLDKRKGALPVDHVFYRESLRIAMTGNCSQQ</sequence>
<dbReference type="EMBL" id="JBAWTH010000056">
    <property type="protein sequence ID" value="KAL2281519.1"/>
    <property type="molecule type" value="Genomic_DNA"/>
</dbReference>
<name>A0ABR4EGE4_9PEZI</name>
<protein>
    <submittedName>
        <fullName evidence="2">Uncharacterized protein</fullName>
    </submittedName>
</protein>
<organism evidence="2 3">
    <name type="scientific">Diaporthe vaccinii</name>
    <dbReference type="NCBI Taxonomy" id="105482"/>
    <lineage>
        <taxon>Eukaryota</taxon>
        <taxon>Fungi</taxon>
        <taxon>Dikarya</taxon>
        <taxon>Ascomycota</taxon>
        <taxon>Pezizomycotina</taxon>
        <taxon>Sordariomycetes</taxon>
        <taxon>Sordariomycetidae</taxon>
        <taxon>Diaporthales</taxon>
        <taxon>Diaporthaceae</taxon>
        <taxon>Diaporthe</taxon>
        <taxon>Diaporthe eres species complex</taxon>
    </lineage>
</organism>
<keyword evidence="3" id="KW-1185">Reference proteome</keyword>
<accession>A0ABR4EGE4</accession>
<feature type="region of interest" description="Disordered" evidence="1">
    <location>
        <begin position="59"/>
        <end position="90"/>
    </location>
</feature>
<dbReference type="Proteomes" id="UP001600888">
    <property type="component" value="Unassembled WGS sequence"/>
</dbReference>
<reference evidence="2 3" key="1">
    <citation type="submission" date="2024-03" db="EMBL/GenBank/DDBJ databases">
        <title>A high-quality draft genome sequence of Diaporthe vaccinii, a causative agent of upright dieback and viscid rot disease in cranberry plants.</title>
        <authorList>
            <person name="Sarrasin M."/>
            <person name="Lang B.F."/>
            <person name="Burger G."/>
        </authorList>
    </citation>
    <scope>NUCLEOTIDE SEQUENCE [LARGE SCALE GENOMIC DNA]</scope>
    <source>
        <strain evidence="2 3">IS7</strain>
    </source>
</reference>
<feature type="region of interest" description="Disordered" evidence="1">
    <location>
        <begin position="1"/>
        <end position="23"/>
    </location>
</feature>